<dbReference type="RefSeq" id="XP_067760639.1">
    <property type="nucleotide sequence ID" value="XM_067911617.1"/>
</dbReference>
<evidence type="ECO:0000313" key="2">
    <source>
        <dbReference type="Proteomes" id="UP000018208"/>
    </source>
</evidence>
<organism evidence="1 2">
    <name type="scientific">Spironucleus salmonicida</name>
    <dbReference type="NCBI Taxonomy" id="348837"/>
    <lineage>
        <taxon>Eukaryota</taxon>
        <taxon>Metamonada</taxon>
        <taxon>Diplomonadida</taxon>
        <taxon>Hexamitidae</taxon>
        <taxon>Hexamitinae</taxon>
        <taxon>Spironucleus</taxon>
    </lineage>
</organism>
<reference evidence="1 2" key="1">
    <citation type="journal article" date="2014" name="PLoS Genet.">
        <title>The Genome of Spironucleus salmonicida Highlights a Fish Pathogen Adapted to Fluctuating Environments.</title>
        <authorList>
            <person name="Xu F."/>
            <person name="Jerlstrom-Hultqvist J."/>
            <person name="Einarsson E."/>
            <person name="Astvaldsson A."/>
            <person name="Svard S.G."/>
            <person name="Andersson J.O."/>
        </authorList>
    </citation>
    <scope>NUCLEOTIDE SEQUENCE [LARGE SCALE GENOMIC DNA]</scope>
    <source>
        <strain evidence="1 2">ATCC 50377</strain>
    </source>
</reference>
<protein>
    <submittedName>
        <fullName evidence="1">Alcohol dehydrogenase</fullName>
    </submittedName>
</protein>
<name>A0A9P8LKU8_9EUKA</name>
<keyword evidence="2" id="KW-1185">Reference proteome</keyword>
<gene>
    <name evidence="1" type="ORF">SS50377_27838</name>
</gene>
<proteinExistence type="predicted"/>
<accession>A0A9P8LKU8</accession>
<dbReference type="AlphaFoldDB" id="A0A9P8LKU8"/>
<dbReference type="EMBL" id="AUWU02000008">
    <property type="protein sequence ID" value="KAH0569866.1"/>
    <property type="molecule type" value="Genomic_DNA"/>
</dbReference>
<evidence type="ECO:0000313" key="1">
    <source>
        <dbReference type="EMBL" id="KAH0569866.1"/>
    </source>
</evidence>
<dbReference type="KEGG" id="ssao:94301861"/>
<dbReference type="GeneID" id="94301861"/>
<dbReference type="Proteomes" id="UP000018208">
    <property type="component" value="Unassembled WGS sequence"/>
</dbReference>
<sequence length="117" mass="13405">MITAIKHNAVFMYKTEMINNIFKCGFILPEEPYNPDSRANFCWITPSLLNQFYGIGFHDRALVVYMTVHALGAVDQTVSPRAGLGGAFPVFIKENREVDQNQLIQQYFGRNYPLRKS</sequence>
<comment type="caution">
    <text evidence="1">The sequence shown here is derived from an EMBL/GenBank/DDBJ whole genome shotgun (WGS) entry which is preliminary data.</text>
</comment>